<dbReference type="InParanoid" id="G3ATP8"/>
<dbReference type="GO" id="GO:0051539">
    <property type="term" value="F:4 iron, 4 sulfur cluster binding"/>
    <property type="evidence" value="ECO:0007669"/>
    <property type="project" value="UniProtKB-KW"/>
</dbReference>
<evidence type="ECO:0000256" key="12">
    <source>
        <dbReference type="ARBA" id="ARBA00022763"/>
    </source>
</evidence>
<comment type="subcellular location">
    <subcellularLocation>
        <location evidence="2">Nucleus</location>
    </subcellularLocation>
</comment>
<evidence type="ECO:0000256" key="15">
    <source>
        <dbReference type="ARBA" id="ARBA00022840"/>
    </source>
</evidence>
<evidence type="ECO:0000313" key="26">
    <source>
        <dbReference type="Proteomes" id="UP000000709"/>
    </source>
</evidence>
<dbReference type="EC" id="3.6.4.12" evidence="4"/>
<dbReference type="KEGG" id="spaa:SPAPADRAFT_63122"/>
<dbReference type="FunFam" id="3.40.50.300:FF:000789">
    <property type="entry name" value="DNA replication ATP-dependent helicase/nuclease DNA2"/>
    <property type="match status" value="1"/>
</dbReference>
<dbReference type="HOGENOM" id="CLU_723323_0_0_1"/>
<dbReference type="EMBL" id="GL996505">
    <property type="protein sequence ID" value="EGW30274.1"/>
    <property type="molecule type" value="Genomic_DNA"/>
</dbReference>
<dbReference type="GO" id="GO:0000014">
    <property type="term" value="F:single-stranded DNA endodeoxyribonuclease activity"/>
    <property type="evidence" value="ECO:0007669"/>
    <property type="project" value="UniProtKB-ARBA"/>
</dbReference>
<keyword evidence="13" id="KW-0378">Hydrolase</keyword>
<evidence type="ECO:0000256" key="18">
    <source>
        <dbReference type="ARBA" id="ARBA00023125"/>
    </source>
</evidence>
<keyword evidence="17" id="KW-0411">Iron-sulfur</keyword>
<dbReference type="GO" id="GO:0005524">
    <property type="term" value="F:ATP binding"/>
    <property type="evidence" value="ECO:0007669"/>
    <property type="project" value="UniProtKB-KW"/>
</dbReference>
<dbReference type="STRING" id="619300.G3ATP8"/>
<dbReference type="OMA" id="IMDCEIM"/>
<dbReference type="Pfam" id="PF13087">
    <property type="entry name" value="AAA_12"/>
    <property type="match status" value="1"/>
</dbReference>
<protein>
    <recommendedName>
        <fullName evidence="5">DNA replication ATP-dependent helicase/nuclease DNA2</fullName>
        <ecNumber evidence="4">3.6.4.12</ecNumber>
    </recommendedName>
</protein>
<dbReference type="InterPro" id="IPR041677">
    <property type="entry name" value="DNA2/NAM7_AAA_11"/>
</dbReference>
<evidence type="ECO:0000256" key="9">
    <source>
        <dbReference type="ARBA" id="ARBA00022723"/>
    </source>
</evidence>
<keyword evidence="26" id="KW-1185">Reference proteome</keyword>
<dbReference type="GO" id="GO:0016887">
    <property type="term" value="F:ATP hydrolysis activity"/>
    <property type="evidence" value="ECO:0007669"/>
    <property type="project" value="RHEA"/>
</dbReference>
<keyword evidence="20" id="KW-0539">Nucleus</keyword>
<gene>
    <name evidence="25" type="ORF">SPAPADRAFT_63122</name>
</gene>
<keyword evidence="15" id="KW-0067">ATP-binding</keyword>
<dbReference type="GO" id="GO:0003677">
    <property type="term" value="F:DNA binding"/>
    <property type="evidence" value="ECO:0007669"/>
    <property type="project" value="UniProtKB-KW"/>
</dbReference>
<evidence type="ECO:0000259" key="23">
    <source>
        <dbReference type="Pfam" id="PF13086"/>
    </source>
</evidence>
<dbReference type="PANTHER" id="PTHR43788">
    <property type="entry name" value="DNA2/NAM7 HELICASE FAMILY MEMBER"/>
    <property type="match status" value="1"/>
</dbReference>
<evidence type="ECO:0000256" key="14">
    <source>
        <dbReference type="ARBA" id="ARBA00022806"/>
    </source>
</evidence>
<dbReference type="GO" id="GO:0035861">
    <property type="term" value="C:site of double-strand break"/>
    <property type="evidence" value="ECO:0007669"/>
    <property type="project" value="UniProtKB-ARBA"/>
</dbReference>
<keyword evidence="9" id="KW-0479">Metal-binding</keyword>
<dbReference type="Gene3D" id="3.40.50.300">
    <property type="entry name" value="P-loop containing nucleotide triphosphate hydrolases"/>
    <property type="match status" value="2"/>
</dbReference>
<evidence type="ECO:0000256" key="5">
    <source>
        <dbReference type="ARBA" id="ARBA00021516"/>
    </source>
</evidence>
<feature type="domain" description="DNA2/NAM7 helicase helicase" evidence="23">
    <location>
        <begin position="5"/>
        <end position="64"/>
    </location>
</feature>
<dbReference type="GeneID" id="18874603"/>
<dbReference type="CDD" id="cd18808">
    <property type="entry name" value="SF1_C_Upf1"/>
    <property type="match status" value="1"/>
</dbReference>
<evidence type="ECO:0000256" key="8">
    <source>
        <dbReference type="ARBA" id="ARBA00022722"/>
    </source>
</evidence>
<dbReference type="GO" id="GO:0005634">
    <property type="term" value="C:nucleus"/>
    <property type="evidence" value="ECO:0007669"/>
    <property type="project" value="UniProtKB-SubCell"/>
</dbReference>
<evidence type="ECO:0000256" key="3">
    <source>
        <dbReference type="ARBA" id="ARBA00007913"/>
    </source>
</evidence>
<dbReference type="Proteomes" id="UP000000709">
    <property type="component" value="Unassembled WGS sequence"/>
</dbReference>
<evidence type="ECO:0000256" key="22">
    <source>
        <dbReference type="ARBA" id="ARBA00047995"/>
    </source>
</evidence>
<accession>G3ATP8</accession>
<keyword evidence="12" id="KW-0227">DNA damage</keyword>
<dbReference type="SUPFAM" id="SSF52540">
    <property type="entry name" value="P-loop containing nucleoside triphosphate hydrolases"/>
    <property type="match status" value="1"/>
</dbReference>
<evidence type="ECO:0000256" key="4">
    <source>
        <dbReference type="ARBA" id="ARBA00012551"/>
    </source>
</evidence>
<dbReference type="InterPro" id="IPR047187">
    <property type="entry name" value="SF1_C_Upf1"/>
</dbReference>
<dbReference type="InterPro" id="IPR050534">
    <property type="entry name" value="Coronavir_polyprotein_1ab"/>
</dbReference>
<keyword evidence="14" id="KW-0347">Helicase</keyword>
<evidence type="ECO:0000256" key="19">
    <source>
        <dbReference type="ARBA" id="ARBA00023204"/>
    </source>
</evidence>
<keyword evidence="18" id="KW-0238">DNA-binding</keyword>
<evidence type="ECO:0000256" key="13">
    <source>
        <dbReference type="ARBA" id="ARBA00022801"/>
    </source>
</evidence>
<feature type="domain" description="DNA2/NAM7 helicase-like C-terminal" evidence="24">
    <location>
        <begin position="74"/>
        <end position="283"/>
    </location>
</feature>
<dbReference type="GO" id="GO:0006302">
    <property type="term" value="P:double-strand break repair"/>
    <property type="evidence" value="ECO:0007669"/>
    <property type="project" value="UniProtKB-ARBA"/>
</dbReference>
<dbReference type="InterPro" id="IPR041679">
    <property type="entry name" value="DNA2/NAM7-like_C"/>
</dbReference>
<evidence type="ECO:0000256" key="1">
    <source>
        <dbReference type="ARBA" id="ARBA00001966"/>
    </source>
</evidence>
<evidence type="ECO:0000256" key="11">
    <source>
        <dbReference type="ARBA" id="ARBA00022759"/>
    </source>
</evidence>
<dbReference type="OrthoDB" id="6513042at2759"/>
<dbReference type="GO" id="GO:0046872">
    <property type="term" value="F:metal ion binding"/>
    <property type="evidence" value="ECO:0007669"/>
    <property type="project" value="UniProtKB-KW"/>
</dbReference>
<dbReference type="RefSeq" id="XP_007377245.1">
    <property type="nucleotide sequence ID" value="XM_007377183.1"/>
</dbReference>
<keyword evidence="11" id="KW-0255">Endonuclease</keyword>
<proteinExistence type="inferred from homology"/>
<evidence type="ECO:0000256" key="2">
    <source>
        <dbReference type="ARBA" id="ARBA00004123"/>
    </source>
</evidence>
<keyword evidence="7" id="KW-0235">DNA replication</keyword>
<comment type="similarity">
    <text evidence="3">Belongs to the DNA2/NAM7 helicase family.</text>
</comment>
<comment type="catalytic activity">
    <reaction evidence="22">
        <text>ATP + H2O = ADP + phosphate + H(+)</text>
        <dbReference type="Rhea" id="RHEA:13065"/>
        <dbReference type="ChEBI" id="CHEBI:15377"/>
        <dbReference type="ChEBI" id="CHEBI:15378"/>
        <dbReference type="ChEBI" id="CHEBI:30616"/>
        <dbReference type="ChEBI" id="CHEBI:43474"/>
        <dbReference type="ChEBI" id="CHEBI:456216"/>
        <dbReference type="EC" id="3.6.4.12"/>
    </reaction>
</comment>
<evidence type="ECO:0000259" key="24">
    <source>
        <dbReference type="Pfam" id="PF13087"/>
    </source>
</evidence>
<evidence type="ECO:0000256" key="17">
    <source>
        <dbReference type="ARBA" id="ARBA00023014"/>
    </source>
</evidence>
<keyword evidence="8" id="KW-0540">Nuclease</keyword>
<keyword evidence="6" id="KW-0004">4Fe-4S</keyword>
<dbReference type="Pfam" id="PF13086">
    <property type="entry name" value="AAA_11"/>
    <property type="match status" value="1"/>
</dbReference>
<keyword evidence="10" id="KW-0547">Nucleotide-binding</keyword>
<evidence type="ECO:0000256" key="20">
    <source>
        <dbReference type="ARBA" id="ARBA00023242"/>
    </source>
</evidence>
<organism evidence="26">
    <name type="scientific">Spathaspora passalidarum (strain NRRL Y-27907 / 11-Y1)</name>
    <dbReference type="NCBI Taxonomy" id="619300"/>
    <lineage>
        <taxon>Eukaryota</taxon>
        <taxon>Fungi</taxon>
        <taxon>Dikarya</taxon>
        <taxon>Ascomycota</taxon>
        <taxon>Saccharomycotina</taxon>
        <taxon>Pichiomycetes</taxon>
        <taxon>Debaryomycetaceae</taxon>
        <taxon>Spathaspora</taxon>
    </lineage>
</organism>
<name>G3ATP8_SPAPN</name>
<keyword evidence="21" id="KW-0511">Multifunctional enzyme</keyword>
<dbReference type="FunFam" id="3.40.50.300:FF:000721">
    <property type="entry name" value="DNA replication ATP-dependent helicase/nuclease DNA2"/>
    <property type="match status" value="1"/>
</dbReference>
<dbReference type="GO" id="GO:0006273">
    <property type="term" value="P:lagging strand elongation"/>
    <property type="evidence" value="ECO:0007669"/>
    <property type="project" value="UniProtKB-ARBA"/>
</dbReference>
<reference evidence="25 26" key="1">
    <citation type="journal article" date="2011" name="Proc. Natl. Acad. Sci. U.S.A.">
        <title>Comparative genomics of xylose-fermenting fungi for enhanced biofuel production.</title>
        <authorList>
            <person name="Wohlbach D.J."/>
            <person name="Kuo A."/>
            <person name="Sato T.K."/>
            <person name="Potts K.M."/>
            <person name="Salamov A.A."/>
            <person name="LaButti K.M."/>
            <person name="Sun H."/>
            <person name="Clum A."/>
            <person name="Pangilinan J.L."/>
            <person name="Lindquist E.A."/>
            <person name="Lucas S."/>
            <person name="Lapidus A."/>
            <person name="Jin M."/>
            <person name="Gunawan C."/>
            <person name="Balan V."/>
            <person name="Dale B.E."/>
            <person name="Jeffries T.W."/>
            <person name="Zinkel R."/>
            <person name="Barry K.W."/>
            <person name="Grigoriev I.V."/>
            <person name="Gasch A.P."/>
        </authorList>
    </citation>
    <scope>NUCLEOTIDE SEQUENCE [LARGE SCALE GENOMIC DNA]</scope>
    <source>
        <strain evidence="26">NRRL Y-27907 / 11-Y1</strain>
    </source>
</reference>
<evidence type="ECO:0000256" key="16">
    <source>
        <dbReference type="ARBA" id="ARBA00023004"/>
    </source>
</evidence>
<dbReference type="InterPro" id="IPR027417">
    <property type="entry name" value="P-loop_NTPase"/>
</dbReference>
<evidence type="ECO:0000256" key="10">
    <source>
        <dbReference type="ARBA" id="ARBA00022741"/>
    </source>
</evidence>
<dbReference type="GO" id="GO:0043139">
    <property type="term" value="F:5'-3' DNA helicase activity"/>
    <property type="evidence" value="ECO:0007669"/>
    <property type="project" value="TreeGrafter"/>
</dbReference>
<evidence type="ECO:0000256" key="6">
    <source>
        <dbReference type="ARBA" id="ARBA00022485"/>
    </source>
</evidence>
<evidence type="ECO:0000313" key="25">
    <source>
        <dbReference type="EMBL" id="EGW30274.1"/>
    </source>
</evidence>
<dbReference type="AlphaFoldDB" id="G3ATP8"/>
<evidence type="ECO:0000256" key="21">
    <source>
        <dbReference type="ARBA" id="ARBA00023268"/>
    </source>
</evidence>
<keyword evidence="16" id="KW-0408">Iron</keyword>
<comment type="cofactor">
    <cofactor evidence="1">
        <name>[4Fe-4S] cluster</name>
        <dbReference type="ChEBI" id="CHEBI:49883"/>
    </cofactor>
</comment>
<evidence type="ECO:0000256" key="7">
    <source>
        <dbReference type="ARBA" id="ARBA00022705"/>
    </source>
</evidence>
<dbReference type="eggNOG" id="KOG1805">
    <property type="taxonomic scope" value="Eukaryota"/>
</dbReference>
<sequence>MEPLVVATTCLGINDITFNFRSKFDYCIVDEASQVSLPINLGPLRFSDKFILVGDHFQLPPLVQHRDPKIVQGLSHSLFKLLAETHPESVCELTYQYRMCEDIMSLSNVLVYNNRLKCGSSAVANQSLTIPNANAIDEFTSGSVNQRWMDNIFNPKNKVLFLDHDQLDASESVVGETVQNSAEAKLIYQIVEALVLAGVDQDKIGVMSFYKAQLRLLKRLLSSKTEVEILTADQYQGRDKECIIISLVRSNQENRAGDLVKEWRRLNVALTRAKSKLIILGSRAALLNTETTKTFMDFLDSKGWYYTLPPGAQTTYNFQATPFSSPTKKQRRSQVSITSILHKNPTLKNVVDDITK</sequence>
<keyword evidence="19" id="KW-0234">DNA repair</keyword>
<dbReference type="PANTHER" id="PTHR43788:SF8">
    <property type="entry name" value="DNA-BINDING PROTEIN SMUBP-2"/>
    <property type="match status" value="1"/>
</dbReference>